<keyword evidence="7" id="KW-0378">Hydrolase</keyword>
<evidence type="ECO:0000256" key="12">
    <source>
        <dbReference type="PROSITE-ProRule" id="PRU01379"/>
    </source>
</evidence>
<keyword evidence="9" id="KW-0482">Metalloprotease</keyword>
<accession>A0AAD5PZE5</accession>
<comment type="similarity">
    <text evidence="2 12">Belongs to the peptidase M14 family.</text>
</comment>
<feature type="chain" id="PRO_5042040906" description="Zinc carboxypeptidase A 1" evidence="13">
    <location>
        <begin position="18"/>
        <end position="418"/>
    </location>
</feature>
<gene>
    <name evidence="15" type="ORF">GHT06_011941</name>
</gene>
<dbReference type="PANTHER" id="PTHR11705">
    <property type="entry name" value="PROTEASE FAMILY M14 CARBOXYPEPTIDASE A,B"/>
    <property type="match status" value="1"/>
</dbReference>
<dbReference type="GO" id="GO:0006508">
    <property type="term" value="P:proteolysis"/>
    <property type="evidence" value="ECO:0007669"/>
    <property type="project" value="UniProtKB-KW"/>
</dbReference>
<dbReference type="InterPro" id="IPR000834">
    <property type="entry name" value="Peptidase_M14"/>
</dbReference>
<reference evidence="15 16" key="1">
    <citation type="submission" date="2022-05" db="EMBL/GenBank/DDBJ databases">
        <title>A multi-omics perspective on studying reproductive biology in Daphnia sinensis.</title>
        <authorList>
            <person name="Jia J."/>
        </authorList>
    </citation>
    <scope>NUCLEOTIDE SEQUENCE [LARGE SCALE GENOMIC DNA]</scope>
    <source>
        <strain evidence="15 16">WSL</strain>
    </source>
</reference>
<evidence type="ECO:0000256" key="3">
    <source>
        <dbReference type="ARBA" id="ARBA00022645"/>
    </source>
</evidence>
<evidence type="ECO:0000259" key="14">
    <source>
        <dbReference type="PROSITE" id="PS52035"/>
    </source>
</evidence>
<evidence type="ECO:0000313" key="15">
    <source>
        <dbReference type="EMBL" id="KAI9560985.1"/>
    </source>
</evidence>
<dbReference type="PANTHER" id="PTHR11705:SF91">
    <property type="entry name" value="FI01817P-RELATED"/>
    <property type="match status" value="1"/>
</dbReference>
<name>A0AAD5PZE5_9CRUS</name>
<keyword evidence="8" id="KW-0862">Zinc</keyword>
<evidence type="ECO:0000256" key="5">
    <source>
        <dbReference type="ARBA" id="ARBA00022723"/>
    </source>
</evidence>
<dbReference type="CDD" id="cd03860">
    <property type="entry name" value="M14_CP_A-B_like"/>
    <property type="match status" value="1"/>
</dbReference>
<evidence type="ECO:0000256" key="6">
    <source>
        <dbReference type="ARBA" id="ARBA00022729"/>
    </source>
</evidence>
<keyword evidence="5" id="KW-0479">Metal-binding</keyword>
<keyword evidence="4" id="KW-0645">Protease</keyword>
<evidence type="ECO:0000256" key="2">
    <source>
        <dbReference type="ARBA" id="ARBA00005988"/>
    </source>
</evidence>
<organism evidence="15 16">
    <name type="scientific">Daphnia sinensis</name>
    <dbReference type="NCBI Taxonomy" id="1820382"/>
    <lineage>
        <taxon>Eukaryota</taxon>
        <taxon>Metazoa</taxon>
        <taxon>Ecdysozoa</taxon>
        <taxon>Arthropoda</taxon>
        <taxon>Crustacea</taxon>
        <taxon>Branchiopoda</taxon>
        <taxon>Diplostraca</taxon>
        <taxon>Cladocera</taxon>
        <taxon>Anomopoda</taxon>
        <taxon>Daphniidae</taxon>
        <taxon>Daphnia</taxon>
        <taxon>Daphnia similis group</taxon>
    </lineage>
</organism>
<dbReference type="SMART" id="SM00631">
    <property type="entry name" value="Zn_pept"/>
    <property type="match status" value="1"/>
</dbReference>
<feature type="active site" description="Proton donor/acceptor" evidence="12">
    <location>
        <position position="379"/>
    </location>
</feature>
<dbReference type="Pfam" id="PF00246">
    <property type="entry name" value="Peptidase_M14"/>
    <property type="match status" value="1"/>
</dbReference>
<proteinExistence type="inferred from homology"/>
<protein>
    <recommendedName>
        <fullName evidence="11">Zinc carboxypeptidase A 1</fullName>
    </recommendedName>
</protein>
<evidence type="ECO:0000256" key="1">
    <source>
        <dbReference type="ARBA" id="ARBA00001947"/>
    </source>
</evidence>
<dbReference type="Gene3D" id="3.40.630.10">
    <property type="entry name" value="Zn peptidases"/>
    <property type="match status" value="1"/>
</dbReference>
<dbReference type="FunFam" id="3.30.70.340:FF:000002">
    <property type="entry name" value="Carboxypeptidase A"/>
    <property type="match status" value="1"/>
</dbReference>
<comment type="caution">
    <text evidence="15">The sequence shown here is derived from an EMBL/GenBank/DDBJ whole genome shotgun (WGS) entry which is preliminary data.</text>
</comment>
<dbReference type="GO" id="GO:0005615">
    <property type="term" value="C:extracellular space"/>
    <property type="evidence" value="ECO:0007669"/>
    <property type="project" value="TreeGrafter"/>
</dbReference>
<feature type="domain" description="Peptidase M14" evidence="14">
    <location>
        <begin position="119"/>
        <end position="413"/>
    </location>
</feature>
<evidence type="ECO:0000256" key="4">
    <source>
        <dbReference type="ARBA" id="ARBA00022670"/>
    </source>
</evidence>
<keyword evidence="10" id="KW-1015">Disulfide bond</keyword>
<evidence type="ECO:0000256" key="8">
    <source>
        <dbReference type="ARBA" id="ARBA00022833"/>
    </source>
</evidence>
<dbReference type="FunFam" id="3.40.630.10:FF:000056">
    <property type="entry name" value="Zinc carboxypeptidase"/>
    <property type="match status" value="1"/>
</dbReference>
<dbReference type="InterPro" id="IPR003146">
    <property type="entry name" value="M14A_act_pep"/>
</dbReference>
<dbReference type="InterPro" id="IPR057246">
    <property type="entry name" value="CARBOXYPEPT_ZN_1"/>
</dbReference>
<dbReference type="PROSITE" id="PS52035">
    <property type="entry name" value="PEPTIDASE_M14"/>
    <property type="match status" value="1"/>
</dbReference>
<dbReference type="Proteomes" id="UP000820818">
    <property type="component" value="Linkage Group LG3"/>
</dbReference>
<dbReference type="SUPFAM" id="SSF53187">
    <property type="entry name" value="Zn-dependent exopeptidases"/>
    <property type="match status" value="1"/>
</dbReference>
<comment type="cofactor">
    <cofactor evidence="1">
        <name>Zn(2+)</name>
        <dbReference type="ChEBI" id="CHEBI:29105"/>
    </cofactor>
</comment>
<dbReference type="Gene3D" id="3.30.70.340">
    <property type="entry name" value="Metallocarboxypeptidase-like"/>
    <property type="match status" value="1"/>
</dbReference>
<evidence type="ECO:0000256" key="7">
    <source>
        <dbReference type="ARBA" id="ARBA00022801"/>
    </source>
</evidence>
<dbReference type="InterPro" id="IPR036990">
    <property type="entry name" value="M14A-like_propep"/>
</dbReference>
<sequence length="418" mass="46539">MKIILIAVALVATLTNASKVDYTGHKVIRVVPQTEEQLRFLLKLQEQTYDFWSSPSSLGKPVDIRVSPQRYQYLISTLNKVALNHTIRFFDVGKLIQQEERNVVLRRALHSGRAFDFENYHRYSEIEAFVNELAATNPLVSSSIIGTTYEGRGIIMATLSTGSSPTKPVMYFECAMHAREWVTPATCLWMMNEVATKYGTDAEITAMLDYADWLITPVSNPDGYEYTWTTDRLWRKNRTPNGGLCYGTDPNRNFDAGFGGPGASGNACSDTYHGPSAFSTEEASAFRDVLAANRGRTVAAITIHSFSQLWMSPYGYQNALPTDYAEMFRVMEISVNALTATYGTQFQYGNIADTIYIASGSSTDYAYMGEGVLYAYALELRDTGVYGFELPPDQILVTAIETFNGLKAMAKEIAAKLQ</sequence>
<keyword evidence="3" id="KW-0121">Carboxypeptidase</keyword>
<dbReference type="GO" id="GO:0008270">
    <property type="term" value="F:zinc ion binding"/>
    <property type="evidence" value="ECO:0007669"/>
    <property type="project" value="InterPro"/>
</dbReference>
<dbReference type="Pfam" id="PF02244">
    <property type="entry name" value="Propep_M14"/>
    <property type="match status" value="1"/>
</dbReference>
<evidence type="ECO:0000256" key="9">
    <source>
        <dbReference type="ARBA" id="ARBA00023049"/>
    </source>
</evidence>
<evidence type="ECO:0000313" key="16">
    <source>
        <dbReference type="Proteomes" id="UP000820818"/>
    </source>
</evidence>
<dbReference type="EMBL" id="WJBH02000003">
    <property type="protein sequence ID" value="KAI9560985.1"/>
    <property type="molecule type" value="Genomic_DNA"/>
</dbReference>
<evidence type="ECO:0000256" key="11">
    <source>
        <dbReference type="ARBA" id="ARBA00069039"/>
    </source>
</evidence>
<keyword evidence="6 13" id="KW-0732">Signal</keyword>
<dbReference type="SUPFAM" id="SSF54897">
    <property type="entry name" value="Protease propeptides/inhibitors"/>
    <property type="match status" value="1"/>
</dbReference>
<dbReference type="PROSITE" id="PS00132">
    <property type="entry name" value="CARBOXYPEPT_ZN_1"/>
    <property type="match status" value="1"/>
</dbReference>
<keyword evidence="16" id="KW-1185">Reference proteome</keyword>
<dbReference type="GO" id="GO:0004181">
    <property type="term" value="F:metallocarboxypeptidase activity"/>
    <property type="evidence" value="ECO:0007669"/>
    <property type="project" value="InterPro"/>
</dbReference>
<dbReference type="AlphaFoldDB" id="A0AAD5PZE5"/>
<evidence type="ECO:0000256" key="10">
    <source>
        <dbReference type="ARBA" id="ARBA00023157"/>
    </source>
</evidence>
<dbReference type="PRINTS" id="PR00765">
    <property type="entry name" value="CRBOXYPTASEA"/>
</dbReference>
<evidence type="ECO:0000256" key="13">
    <source>
        <dbReference type="SAM" id="SignalP"/>
    </source>
</evidence>
<feature type="signal peptide" evidence="13">
    <location>
        <begin position="1"/>
        <end position="17"/>
    </location>
</feature>